<dbReference type="GeneID" id="59333849"/>
<dbReference type="InterPro" id="IPR001279">
    <property type="entry name" value="Metallo-B-lactamas"/>
</dbReference>
<dbReference type="Gene3D" id="3.60.15.10">
    <property type="entry name" value="Ribonuclease Z/Hydroxyacylglutathione hydrolase-like"/>
    <property type="match status" value="1"/>
</dbReference>
<reference evidence="6 7" key="1">
    <citation type="journal article" date="2020" name="Genomics">
        <title>Complete, high-quality genomes from long-read metagenomic sequencing of two wolf lichen thalli reveals enigmatic genome architecture.</title>
        <authorList>
            <person name="McKenzie S.K."/>
            <person name="Walston R.F."/>
            <person name="Allen J.L."/>
        </authorList>
    </citation>
    <scope>NUCLEOTIDE SEQUENCE [LARGE SCALE GENOMIC DNA]</scope>
    <source>
        <strain evidence="6">WasteWater1</strain>
    </source>
</reference>
<dbReference type="Proteomes" id="UP000593566">
    <property type="component" value="Unassembled WGS sequence"/>
</dbReference>
<evidence type="ECO:0000313" key="6">
    <source>
        <dbReference type="EMBL" id="KAF6218900.1"/>
    </source>
</evidence>
<dbReference type="PANTHER" id="PTHR42978:SF5">
    <property type="entry name" value="METALLO-BETA-LACTAMASE DOMAIN-CONTAINING PROTEIN"/>
    <property type="match status" value="1"/>
</dbReference>
<sequence length="363" mass="39488">MDIWPIAPKPPPALHIPESTSAVDVRVIDTNTLVHLNPELFWQPKVDGFAGLDAPIYCFLISNGSQHVVFDLGVRSDWQNYAPKVVSLIKATTVITRGSDVTSVLDTDDSGLNIHSADIQAVIWSHNHFDHIGDVSKFPPSTDLVVGPGVCAASWPGWPRRPDAIVLDSDAEGRVVREISFEASSLKIGSFDAYDFFGDGSFYLLEAPGHAVGHLCGLARTTAHDDEPSFVFMGADACHHPGVLRPSDYLSLPSADTLQSTLATTRSSPEQCPGALFQSHLTSPNAPFFTIAPGPLFPDHDAAMLTVRKIQELDAADNVLVLMAHDLSLRDKIPLFPETINGWRVSGLKTKTRWLFCNDFLSA</sequence>
<evidence type="ECO:0000256" key="1">
    <source>
        <dbReference type="ARBA" id="ARBA00007749"/>
    </source>
</evidence>
<dbReference type="GO" id="GO:0046872">
    <property type="term" value="F:metal ion binding"/>
    <property type="evidence" value="ECO:0007669"/>
    <property type="project" value="UniProtKB-KW"/>
</dbReference>
<evidence type="ECO:0000259" key="5">
    <source>
        <dbReference type="SMART" id="SM00849"/>
    </source>
</evidence>
<evidence type="ECO:0000256" key="3">
    <source>
        <dbReference type="ARBA" id="ARBA00022801"/>
    </source>
</evidence>
<gene>
    <name evidence="6" type="ORF">HO133_005443</name>
</gene>
<comment type="similarity">
    <text evidence="1">Belongs to the metallo-beta-lactamase superfamily.</text>
</comment>
<dbReference type="Pfam" id="PF00753">
    <property type="entry name" value="Lactamase_B"/>
    <property type="match status" value="1"/>
</dbReference>
<dbReference type="RefSeq" id="XP_037148335.1">
    <property type="nucleotide sequence ID" value="XM_037296353.1"/>
</dbReference>
<dbReference type="CDD" id="cd07730">
    <property type="entry name" value="metallo-hydrolase-like_MBL-fold"/>
    <property type="match status" value="1"/>
</dbReference>
<dbReference type="InterPro" id="IPR051013">
    <property type="entry name" value="MBL_superfamily_lactonases"/>
</dbReference>
<keyword evidence="3" id="KW-0378">Hydrolase</keyword>
<dbReference type="EMBL" id="JACCJB010000021">
    <property type="protein sequence ID" value="KAF6218900.1"/>
    <property type="molecule type" value="Genomic_DNA"/>
</dbReference>
<comment type="caution">
    <text evidence="6">The sequence shown here is derived from an EMBL/GenBank/DDBJ whole genome shotgun (WGS) entry which is preliminary data.</text>
</comment>
<keyword evidence="2" id="KW-0479">Metal-binding</keyword>
<keyword evidence="7" id="KW-1185">Reference proteome</keyword>
<dbReference type="InterPro" id="IPR036866">
    <property type="entry name" value="RibonucZ/Hydroxyglut_hydro"/>
</dbReference>
<organism evidence="6 7">
    <name type="scientific">Letharia lupina</name>
    <dbReference type="NCBI Taxonomy" id="560253"/>
    <lineage>
        <taxon>Eukaryota</taxon>
        <taxon>Fungi</taxon>
        <taxon>Dikarya</taxon>
        <taxon>Ascomycota</taxon>
        <taxon>Pezizomycotina</taxon>
        <taxon>Lecanoromycetes</taxon>
        <taxon>OSLEUM clade</taxon>
        <taxon>Lecanoromycetidae</taxon>
        <taxon>Lecanorales</taxon>
        <taxon>Lecanorineae</taxon>
        <taxon>Parmeliaceae</taxon>
        <taxon>Letharia</taxon>
    </lineage>
</organism>
<protein>
    <recommendedName>
        <fullName evidence="5">Metallo-beta-lactamase domain-containing protein</fullName>
    </recommendedName>
</protein>
<feature type="domain" description="Metallo-beta-lactamase" evidence="5">
    <location>
        <begin position="55"/>
        <end position="280"/>
    </location>
</feature>
<dbReference type="GO" id="GO:0016787">
    <property type="term" value="F:hydrolase activity"/>
    <property type="evidence" value="ECO:0007669"/>
    <property type="project" value="UniProtKB-KW"/>
</dbReference>
<accession>A0A8H6F8A8</accession>
<proteinExistence type="inferred from homology"/>
<evidence type="ECO:0000256" key="2">
    <source>
        <dbReference type="ARBA" id="ARBA00022723"/>
    </source>
</evidence>
<evidence type="ECO:0000256" key="4">
    <source>
        <dbReference type="ARBA" id="ARBA00022833"/>
    </source>
</evidence>
<keyword evidence="4" id="KW-0862">Zinc</keyword>
<dbReference type="PANTHER" id="PTHR42978">
    <property type="entry name" value="QUORUM-QUENCHING LACTONASE YTNP-RELATED-RELATED"/>
    <property type="match status" value="1"/>
</dbReference>
<evidence type="ECO:0000313" key="7">
    <source>
        <dbReference type="Proteomes" id="UP000593566"/>
    </source>
</evidence>
<dbReference type="AlphaFoldDB" id="A0A8H6F8A8"/>
<name>A0A8H6F8A8_9LECA</name>
<dbReference type="SUPFAM" id="SSF56281">
    <property type="entry name" value="Metallo-hydrolase/oxidoreductase"/>
    <property type="match status" value="1"/>
</dbReference>
<dbReference type="SMART" id="SM00849">
    <property type="entry name" value="Lactamase_B"/>
    <property type="match status" value="1"/>
</dbReference>